<protein>
    <recommendedName>
        <fullName evidence="6">BHLH domain-containing protein</fullName>
    </recommendedName>
</protein>
<evidence type="ECO:0000256" key="2">
    <source>
        <dbReference type="ARBA" id="ARBA00023015"/>
    </source>
</evidence>
<keyword evidence="3" id="KW-0238">DNA-binding</keyword>
<reference evidence="7" key="3">
    <citation type="journal article" date="2017" name="Nature">
        <title>Genome sequence of the progenitor of the wheat D genome Aegilops tauschii.</title>
        <authorList>
            <person name="Luo M.C."/>
            <person name="Gu Y.Q."/>
            <person name="Puiu D."/>
            <person name="Wang H."/>
            <person name="Twardziok S.O."/>
            <person name="Deal K.R."/>
            <person name="Huo N."/>
            <person name="Zhu T."/>
            <person name="Wang L."/>
            <person name="Wang Y."/>
            <person name="McGuire P.E."/>
            <person name="Liu S."/>
            <person name="Long H."/>
            <person name="Ramasamy R.K."/>
            <person name="Rodriguez J.C."/>
            <person name="Van S.L."/>
            <person name="Yuan L."/>
            <person name="Wang Z."/>
            <person name="Xia Z."/>
            <person name="Xiao L."/>
            <person name="Anderson O.D."/>
            <person name="Ouyang S."/>
            <person name="Liang Y."/>
            <person name="Zimin A.V."/>
            <person name="Pertea G."/>
            <person name="Qi P."/>
            <person name="Bennetzen J.L."/>
            <person name="Dai X."/>
            <person name="Dawson M.W."/>
            <person name="Muller H.G."/>
            <person name="Kugler K."/>
            <person name="Rivarola-Duarte L."/>
            <person name="Spannagl M."/>
            <person name="Mayer K.F.X."/>
            <person name="Lu F.H."/>
            <person name="Bevan M.W."/>
            <person name="Leroy P."/>
            <person name="Li P."/>
            <person name="You F.M."/>
            <person name="Sun Q."/>
            <person name="Liu Z."/>
            <person name="Lyons E."/>
            <person name="Wicker T."/>
            <person name="Salzberg S.L."/>
            <person name="Devos K.M."/>
            <person name="Dvorak J."/>
        </authorList>
    </citation>
    <scope>NUCLEOTIDE SEQUENCE [LARGE SCALE GENOMIC DNA]</scope>
    <source>
        <strain evidence="7">cv. AL8/78</strain>
    </source>
</reference>
<dbReference type="Gramene" id="AET3Gv20226900.16">
    <property type="protein sequence ID" value="AET3Gv20226900.16"/>
    <property type="gene ID" value="AET3Gv20226900"/>
</dbReference>
<dbReference type="GO" id="GO:0003700">
    <property type="term" value="F:DNA-binding transcription factor activity"/>
    <property type="evidence" value="ECO:0007669"/>
    <property type="project" value="InterPro"/>
</dbReference>
<dbReference type="PROSITE" id="PS50888">
    <property type="entry name" value="BHLH"/>
    <property type="match status" value="1"/>
</dbReference>
<sequence>MAPPCQSPQGGNELMAYDACDPTVSRGPAPLPRQASSAPPAGPPELSTTGSGRTATEARALKVHSEAERRRRVRINAHLTTLRRMIPDTNQVCAINILAISPFQCCEASTKQSSAAHNYCR</sequence>
<evidence type="ECO:0000256" key="1">
    <source>
        <dbReference type="ARBA" id="ARBA00005510"/>
    </source>
</evidence>
<dbReference type="InterPro" id="IPR036638">
    <property type="entry name" value="HLH_DNA-bd_sf"/>
</dbReference>
<comment type="similarity">
    <text evidence="1">Belongs to the bHLH protein family.</text>
</comment>
<reference evidence="8" key="2">
    <citation type="journal article" date="2017" name="Nat. Plants">
        <title>The Aegilops tauschii genome reveals multiple impacts of transposons.</title>
        <authorList>
            <person name="Zhao G."/>
            <person name="Zou C."/>
            <person name="Li K."/>
            <person name="Wang K."/>
            <person name="Li T."/>
            <person name="Gao L."/>
            <person name="Zhang X."/>
            <person name="Wang H."/>
            <person name="Yang Z."/>
            <person name="Liu X."/>
            <person name="Jiang W."/>
            <person name="Mao L."/>
            <person name="Kong X."/>
            <person name="Jiao Y."/>
            <person name="Jia J."/>
        </authorList>
    </citation>
    <scope>NUCLEOTIDE SEQUENCE [LARGE SCALE GENOMIC DNA]</scope>
    <source>
        <strain evidence="8">cv. AL8/78</strain>
    </source>
</reference>
<dbReference type="Pfam" id="PF00010">
    <property type="entry name" value="HLH"/>
    <property type="match status" value="1"/>
</dbReference>
<name>A0A453E501_AEGTS</name>
<dbReference type="GO" id="GO:0003677">
    <property type="term" value="F:DNA binding"/>
    <property type="evidence" value="ECO:0007669"/>
    <property type="project" value="UniProtKB-KW"/>
</dbReference>
<dbReference type="InterPro" id="IPR011598">
    <property type="entry name" value="bHLH_dom"/>
</dbReference>
<evidence type="ECO:0000259" key="6">
    <source>
        <dbReference type="PROSITE" id="PS50888"/>
    </source>
</evidence>
<dbReference type="EnsemblPlants" id="AET3Gv20226900.16">
    <property type="protein sequence ID" value="AET3Gv20226900.16"/>
    <property type="gene ID" value="AET3Gv20226900"/>
</dbReference>
<organism evidence="7 8">
    <name type="scientific">Aegilops tauschii subsp. strangulata</name>
    <name type="common">Goatgrass</name>
    <dbReference type="NCBI Taxonomy" id="200361"/>
    <lineage>
        <taxon>Eukaryota</taxon>
        <taxon>Viridiplantae</taxon>
        <taxon>Streptophyta</taxon>
        <taxon>Embryophyta</taxon>
        <taxon>Tracheophyta</taxon>
        <taxon>Spermatophyta</taxon>
        <taxon>Magnoliopsida</taxon>
        <taxon>Liliopsida</taxon>
        <taxon>Poales</taxon>
        <taxon>Poaceae</taxon>
        <taxon>BOP clade</taxon>
        <taxon>Pooideae</taxon>
        <taxon>Triticodae</taxon>
        <taxon>Triticeae</taxon>
        <taxon>Triticinae</taxon>
        <taxon>Aegilops</taxon>
    </lineage>
</organism>
<evidence type="ECO:0000313" key="8">
    <source>
        <dbReference type="Proteomes" id="UP000015105"/>
    </source>
</evidence>
<dbReference type="GO" id="GO:0046983">
    <property type="term" value="F:protein dimerization activity"/>
    <property type="evidence" value="ECO:0007669"/>
    <property type="project" value="InterPro"/>
</dbReference>
<proteinExistence type="inferred from homology"/>
<dbReference type="PANTHER" id="PTHR45844">
    <property type="entry name" value="TRANSCRIPTION FACTOR BHLH30"/>
    <property type="match status" value="1"/>
</dbReference>
<evidence type="ECO:0000256" key="3">
    <source>
        <dbReference type="ARBA" id="ARBA00023125"/>
    </source>
</evidence>
<reference evidence="7" key="5">
    <citation type="journal article" date="2021" name="G3 (Bethesda)">
        <title>Aegilops tauschii genome assembly Aet v5.0 features greater sequence contiguity and improved annotation.</title>
        <authorList>
            <person name="Wang L."/>
            <person name="Zhu T."/>
            <person name="Rodriguez J.C."/>
            <person name="Deal K.R."/>
            <person name="Dubcovsky J."/>
            <person name="McGuire P.E."/>
            <person name="Lux T."/>
            <person name="Spannagl M."/>
            <person name="Mayer K.F.X."/>
            <person name="Baldrich P."/>
            <person name="Meyers B.C."/>
            <person name="Huo N."/>
            <person name="Gu Y.Q."/>
            <person name="Zhou H."/>
            <person name="Devos K.M."/>
            <person name="Bennetzen J.L."/>
            <person name="Unver T."/>
            <person name="Budak H."/>
            <person name="Gulick P.J."/>
            <person name="Galiba G."/>
            <person name="Kalapos B."/>
            <person name="Nelson D.R."/>
            <person name="Li P."/>
            <person name="You F.M."/>
            <person name="Luo M.C."/>
            <person name="Dvorak J."/>
        </authorList>
    </citation>
    <scope>NUCLEOTIDE SEQUENCE [LARGE SCALE GENOMIC DNA]</scope>
    <source>
        <strain evidence="7">cv. AL8/78</strain>
    </source>
</reference>
<reference evidence="7" key="4">
    <citation type="submission" date="2019-03" db="UniProtKB">
        <authorList>
            <consortium name="EnsemblPlants"/>
        </authorList>
    </citation>
    <scope>IDENTIFICATION</scope>
</reference>
<evidence type="ECO:0000256" key="4">
    <source>
        <dbReference type="ARBA" id="ARBA00023163"/>
    </source>
</evidence>
<dbReference type="InterPro" id="IPR045847">
    <property type="entry name" value="AIG1-like"/>
</dbReference>
<accession>A0A453E501</accession>
<dbReference type="PANTHER" id="PTHR45844:SF18">
    <property type="entry name" value="TRANSCRIPTION FACTOR BHLH51"/>
    <property type="match status" value="1"/>
</dbReference>
<dbReference type="AlphaFoldDB" id="A0A453E501"/>
<keyword evidence="4" id="KW-0804">Transcription</keyword>
<dbReference type="SUPFAM" id="SSF47459">
    <property type="entry name" value="HLH, helix-loop-helix DNA-binding domain"/>
    <property type="match status" value="1"/>
</dbReference>
<evidence type="ECO:0000256" key="5">
    <source>
        <dbReference type="SAM" id="MobiDB-lite"/>
    </source>
</evidence>
<keyword evidence="8" id="KW-1185">Reference proteome</keyword>
<dbReference type="EnsemblPlants" id="AET3Gv20226900.15">
    <property type="protein sequence ID" value="AET3Gv20226900.15"/>
    <property type="gene ID" value="AET3Gv20226900"/>
</dbReference>
<reference evidence="8" key="1">
    <citation type="journal article" date="2014" name="Science">
        <title>Ancient hybridizations among the ancestral genomes of bread wheat.</title>
        <authorList>
            <consortium name="International Wheat Genome Sequencing Consortium,"/>
            <person name="Marcussen T."/>
            <person name="Sandve S.R."/>
            <person name="Heier L."/>
            <person name="Spannagl M."/>
            <person name="Pfeifer M."/>
            <person name="Jakobsen K.S."/>
            <person name="Wulff B.B."/>
            <person name="Steuernagel B."/>
            <person name="Mayer K.F."/>
            <person name="Olsen O.A."/>
        </authorList>
    </citation>
    <scope>NUCLEOTIDE SEQUENCE [LARGE SCALE GENOMIC DNA]</scope>
    <source>
        <strain evidence="8">cv. AL8/78</strain>
    </source>
</reference>
<evidence type="ECO:0000313" key="7">
    <source>
        <dbReference type="EnsemblPlants" id="AET3Gv20226900.16"/>
    </source>
</evidence>
<dbReference type="Gene3D" id="4.10.280.10">
    <property type="entry name" value="Helix-loop-helix DNA-binding domain"/>
    <property type="match status" value="1"/>
</dbReference>
<dbReference type="Gramene" id="AET3Gv20226900.15">
    <property type="protein sequence ID" value="AET3Gv20226900.15"/>
    <property type="gene ID" value="AET3Gv20226900"/>
</dbReference>
<dbReference type="Proteomes" id="UP000015105">
    <property type="component" value="Chromosome 3D"/>
</dbReference>
<keyword evidence="2" id="KW-0805">Transcription regulation</keyword>
<feature type="domain" description="BHLH" evidence="6">
    <location>
        <begin position="59"/>
        <end position="121"/>
    </location>
</feature>
<feature type="region of interest" description="Disordered" evidence="5">
    <location>
        <begin position="1"/>
        <end position="67"/>
    </location>
</feature>